<evidence type="ECO:0000313" key="1">
    <source>
        <dbReference type="EMBL" id="EDL92659.1"/>
    </source>
</evidence>
<sequence>MCPRILKYVQINVIANFFCQLIYSRITWKGVPLRNCLNQ</sequence>
<reference evidence="2" key="1">
    <citation type="submission" date="2005-09" db="EMBL/GenBank/DDBJ databases">
        <authorList>
            <person name="Mural R.J."/>
            <person name="Li P.W."/>
            <person name="Adams M.D."/>
            <person name="Amanatides P.G."/>
            <person name="Baden-Tillson H."/>
            <person name="Barnstead M."/>
            <person name="Chin S.H."/>
            <person name="Dew I."/>
            <person name="Evans C.A."/>
            <person name="Ferriera S."/>
            <person name="Flanigan M."/>
            <person name="Fosler C."/>
            <person name="Glodek A."/>
            <person name="Gu Z."/>
            <person name="Holt R.A."/>
            <person name="Jennings D."/>
            <person name="Kraft C.L."/>
            <person name="Lu F."/>
            <person name="Nguyen T."/>
            <person name="Nusskern D.R."/>
            <person name="Pfannkoch C.M."/>
            <person name="Sitter C."/>
            <person name="Sutton G.G."/>
            <person name="Venter J.C."/>
            <person name="Wang Z."/>
            <person name="Woodage T."/>
            <person name="Zheng X.H."/>
            <person name="Zhong F."/>
        </authorList>
    </citation>
    <scope>NUCLEOTIDE SEQUENCE [LARGE SCALE GENOMIC DNA]</scope>
    <source>
        <strain>BN</strain>
        <strain evidence="2">Sprague-Dawley</strain>
    </source>
</reference>
<proteinExistence type="predicted"/>
<accession>A6IZI1</accession>
<protein>
    <submittedName>
        <fullName evidence="1">RCG51238</fullName>
    </submittedName>
</protein>
<name>A6IZI1_RAT</name>
<dbReference type="Proteomes" id="UP000234681">
    <property type="component" value="Chromosome 19"/>
</dbReference>
<gene>
    <name evidence="1" type="ORF">rCG_51238</name>
</gene>
<dbReference type="AlphaFoldDB" id="A6IZI1"/>
<organism evidence="1 2">
    <name type="scientific">Rattus norvegicus</name>
    <name type="common">Rat</name>
    <dbReference type="NCBI Taxonomy" id="10116"/>
    <lineage>
        <taxon>Eukaryota</taxon>
        <taxon>Metazoa</taxon>
        <taxon>Chordata</taxon>
        <taxon>Craniata</taxon>
        <taxon>Vertebrata</taxon>
        <taxon>Euteleostomi</taxon>
        <taxon>Mammalia</taxon>
        <taxon>Eutheria</taxon>
        <taxon>Euarchontoglires</taxon>
        <taxon>Glires</taxon>
        <taxon>Rodentia</taxon>
        <taxon>Myomorpha</taxon>
        <taxon>Muroidea</taxon>
        <taxon>Muridae</taxon>
        <taxon>Murinae</taxon>
        <taxon>Rattus</taxon>
    </lineage>
</organism>
<dbReference type="EMBL" id="CH473972">
    <property type="protein sequence ID" value="EDL92659.1"/>
    <property type="molecule type" value="Genomic_DNA"/>
</dbReference>
<evidence type="ECO:0000313" key="2">
    <source>
        <dbReference type="Proteomes" id="UP000234681"/>
    </source>
</evidence>